<organism evidence="1 2">
    <name type="scientific">Tortispora caseinolytica NRRL Y-17796</name>
    <dbReference type="NCBI Taxonomy" id="767744"/>
    <lineage>
        <taxon>Eukaryota</taxon>
        <taxon>Fungi</taxon>
        <taxon>Dikarya</taxon>
        <taxon>Ascomycota</taxon>
        <taxon>Saccharomycotina</taxon>
        <taxon>Trigonopsidomycetes</taxon>
        <taxon>Trigonopsidales</taxon>
        <taxon>Trigonopsidaceae</taxon>
        <taxon>Tortispora</taxon>
    </lineage>
</organism>
<reference evidence="2" key="1">
    <citation type="submission" date="2016-02" db="EMBL/GenBank/DDBJ databases">
        <title>Comparative genomics of biotechnologically important yeasts.</title>
        <authorList>
            <consortium name="DOE Joint Genome Institute"/>
            <person name="Riley R."/>
            <person name="Haridas S."/>
            <person name="Wolfe K.H."/>
            <person name="Lopes M.R."/>
            <person name="Hittinger C.T."/>
            <person name="Goker M."/>
            <person name="Salamov A."/>
            <person name="Wisecaver J."/>
            <person name="Long T.M."/>
            <person name="Aerts A.L."/>
            <person name="Barry K."/>
            <person name="Choi C."/>
            <person name="Clum A."/>
            <person name="Coughlan A.Y."/>
            <person name="Deshpande S."/>
            <person name="Douglass A.P."/>
            <person name="Hanson S.J."/>
            <person name="Klenk H.-P."/>
            <person name="Labutti K."/>
            <person name="Lapidus A."/>
            <person name="Lindquist E."/>
            <person name="Lipzen A."/>
            <person name="Meier-Kolthoff J.P."/>
            <person name="Ohm R.A."/>
            <person name="Otillar R.P."/>
            <person name="Pangilinan J."/>
            <person name="Peng Y."/>
            <person name="Rokas A."/>
            <person name="Rosa C.A."/>
            <person name="Scheuner C."/>
            <person name="Sibirny A.A."/>
            <person name="Slot J.C."/>
            <person name="Stielow J.B."/>
            <person name="Sun H."/>
            <person name="Kurtzman C.P."/>
            <person name="Blackwell M."/>
            <person name="Jeffries T.W."/>
            <person name="Grigoriev I.V."/>
        </authorList>
    </citation>
    <scope>NUCLEOTIDE SEQUENCE [LARGE SCALE GENOMIC DNA]</scope>
    <source>
        <strain evidence="2">NRRL Y-17796</strain>
    </source>
</reference>
<dbReference type="InterPro" id="IPR032466">
    <property type="entry name" value="Metal_Hydrolase"/>
</dbReference>
<evidence type="ECO:0000313" key="1">
    <source>
        <dbReference type="EMBL" id="ODV88753.1"/>
    </source>
</evidence>
<gene>
    <name evidence="1" type="ORF">CANCADRAFT_148369</name>
</gene>
<proteinExistence type="predicted"/>
<dbReference type="InterPro" id="IPR053044">
    <property type="entry name" value="Metallo-hydrolase/TatD-type"/>
</dbReference>
<accession>A0A1E4TAM2</accession>
<dbReference type="Gene3D" id="3.20.20.140">
    <property type="entry name" value="Metal-dependent hydrolases"/>
    <property type="match status" value="1"/>
</dbReference>
<dbReference type="EMBL" id="KV453843">
    <property type="protein sequence ID" value="ODV88753.1"/>
    <property type="molecule type" value="Genomic_DNA"/>
</dbReference>
<dbReference type="InterPro" id="IPR001130">
    <property type="entry name" value="TatD-like"/>
</dbReference>
<keyword evidence="2" id="KW-1185">Reference proteome</keyword>
<dbReference type="GO" id="GO:0016788">
    <property type="term" value="F:hydrolase activity, acting on ester bonds"/>
    <property type="evidence" value="ECO:0007669"/>
    <property type="project" value="InterPro"/>
</dbReference>
<dbReference type="AlphaFoldDB" id="A0A1E4TAM2"/>
<evidence type="ECO:0000313" key="2">
    <source>
        <dbReference type="Proteomes" id="UP000095023"/>
    </source>
</evidence>
<dbReference type="PANTHER" id="PTHR47345">
    <property type="entry name" value="CUT9-INTERACTING PROTEIN SCN1"/>
    <property type="match status" value="1"/>
</dbReference>
<dbReference type="Pfam" id="PF01026">
    <property type="entry name" value="TatD_DNase"/>
    <property type="match status" value="1"/>
</dbReference>
<protein>
    <recommendedName>
        <fullName evidence="3">TatD related DNase</fullName>
    </recommendedName>
</protein>
<dbReference type="SUPFAM" id="SSF51556">
    <property type="entry name" value="Metallo-dependent hydrolases"/>
    <property type="match status" value="1"/>
</dbReference>
<dbReference type="Proteomes" id="UP000095023">
    <property type="component" value="Unassembled WGS sequence"/>
</dbReference>
<sequence>MSSHPGEFDATRQLCAEHINLIACYGIHPWYSHLFSVEGDPDKKRHYSSVIVPPPDDQFIARLPAAVPLEDAIGAIKALLDQDSSALVGEIGLDRAFRIPDPDTKKLTQYTVTLEHQVHVYTALLQIAKQFSRPVSIHGVKSHNELLTQTTKILKDSDVRIDLHSFGGSIETAVRWYTTFKKQVYFSFSYAINGRRERQLTDFLRNCGIPATQFLTESDSPKWGSDTISDLRRVCDIMSHALASRDNCTLEQVARLISLKNIETFLASA</sequence>
<dbReference type="PANTHER" id="PTHR47345:SF1">
    <property type="entry name" value="CUT9-INTERACTING PROTEIN SCN1"/>
    <property type="match status" value="1"/>
</dbReference>
<name>A0A1E4TAM2_9ASCO</name>
<evidence type="ECO:0008006" key="3">
    <source>
        <dbReference type="Google" id="ProtNLM"/>
    </source>
</evidence>
<dbReference type="OrthoDB" id="413993at2759"/>